<protein>
    <submittedName>
        <fullName evidence="1">Uncharacterized protein</fullName>
    </submittedName>
</protein>
<dbReference type="KEGG" id="fjg:BB050_02851"/>
<dbReference type="Proteomes" id="UP000093276">
    <property type="component" value="Chromosome"/>
</dbReference>
<evidence type="ECO:0000313" key="2">
    <source>
        <dbReference type="Proteomes" id="UP000093276"/>
    </source>
</evidence>
<name>A0AAC9D1K3_9FLAO</name>
<reference evidence="1 2" key="1">
    <citation type="submission" date="2016-08" db="EMBL/GenBank/DDBJ databases">
        <title>Complete genome sequence of Flavobacterium johnsoniae strain GSE09, a volatile-producing biocontrol agent isolated from cucumber (Cucumis sativus).</title>
        <authorList>
            <person name="Jeong J.-J."/>
            <person name="Oh J.Y."/>
            <person name="Jim Y.J."/>
            <person name="Sang M.K."/>
            <person name="Kim K.D."/>
        </authorList>
    </citation>
    <scope>NUCLEOTIDE SEQUENCE [LARGE SCALE GENOMIC DNA]</scope>
    <source>
        <strain evidence="1 2">GSE09</strain>
    </source>
</reference>
<gene>
    <name evidence="1" type="ORF">BB050_02851</name>
</gene>
<evidence type="ECO:0000313" key="1">
    <source>
        <dbReference type="EMBL" id="AOC95945.1"/>
    </source>
</evidence>
<organism evidence="1 2">
    <name type="scientific">Flavobacterium anhuiense</name>
    <dbReference type="NCBI Taxonomy" id="459526"/>
    <lineage>
        <taxon>Bacteria</taxon>
        <taxon>Pseudomonadati</taxon>
        <taxon>Bacteroidota</taxon>
        <taxon>Flavobacteriia</taxon>
        <taxon>Flavobacteriales</taxon>
        <taxon>Flavobacteriaceae</taxon>
        <taxon>Flavobacterium</taxon>
    </lineage>
</organism>
<sequence>MDIRFGYSLRLNILDIRFGYSFWIFDVDIRFGKLLAVHLHIVDIFVV</sequence>
<dbReference type="EMBL" id="CP016907">
    <property type="protein sequence ID" value="AOC95945.1"/>
    <property type="molecule type" value="Genomic_DNA"/>
</dbReference>
<accession>A0AAC9D1K3</accession>
<proteinExistence type="predicted"/>
<dbReference type="AlphaFoldDB" id="A0AAC9D1K3"/>